<evidence type="ECO:0000256" key="3">
    <source>
        <dbReference type="ARBA" id="ARBA00022692"/>
    </source>
</evidence>
<dbReference type="Pfam" id="PF01578">
    <property type="entry name" value="Cytochrom_C_asm"/>
    <property type="match status" value="1"/>
</dbReference>
<feature type="domain" description="Cytochrome c assembly protein" evidence="9">
    <location>
        <begin position="400"/>
        <end position="553"/>
    </location>
</feature>
<feature type="region of interest" description="Disordered" evidence="8">
    <location>
        <begin position="623"/>
        <end position="669"/>
    </location>
</feature>
<dbReference type="PANTHER" id="PTHR30071">
    <property type="entry name" value="HEME EXPORTER PROTEIN C"/>
    <property type="match status" value="1"/>
</dbReference>
<dbReference type="GeneID" id="815356"/>
<reference evidence="11 12" key="1">
    <citation type="journal article" date="1999" name="Nature">
        <title>Sequence and analysis of chromosome 2 of the plant Arabidopsis thaliana.</title>
        <authorList>
            <person name="Lin X."/>
            <person name="Kaul S."/>
            <person name="Rounsley S."/>
            <person name="Shea T.P."/>
            <person name="Benito M.I."/>
            <person name="Town C.D."/>
            <person name="Fujii C.Y."/>
            <person name="Mason T."/>
            <person name="Bowman C.L."/>
            <person name="Barnstead M."/>
            <person name="Feldblyum T.V."/>
            <person name="Buell C.R."/>
            <person name="Ketchum K.A."/>
            <person name="Lee J."/>
            <person name="Ronning C.M."/>
            <person name="Koo H.L."/>
            <person name="Moffat K.S."/>
            <person name="Cronin L.A."/>
            <person name="Shen M."/>
            <person name="Pai G."/>
            <person name="Van Aken S."/>
            <person name="Umayam L."/>
            <person name="Tallon L.J."/>
            <person name="Gill J.E."/>
            <person name="Adams M.D."/>
            <person name="Carrera A.J."/>
            <person name="Creasy T.H."/>
            <person name="Goodman H.M."/>
            <person name="Somerville C.R."/>
            <person name="Copenhaver G.P."/>
            <person name="Preuss D."/>
            <person name="Nierman W.C."/>
            <person name="White O."/>
            <person name="Eisen J.A."/>
            <person name="Salzberg S.L."/>
            <person name="Fraser C.M."/>
            <person name="Venter J.C."/>
        </authorList>
    </citation>
    <scope>NUCLEOTIDE SEQUENCE [LARGE SCALE GENOMIC DNA]</scope>
    <source>
        <strain evidence="12">cv. Columbia</strain>
    </source>
</reference>
<evidence type="ECO:0000256" key="5">
    <source>
        <dbReference type="ARBA" id="ARBA00022989"/>
    </source>
</evidence>
<accession>F4IMA2</accession>
<dbReference type="PRINTS" id="PR01386">
    <property type="entry name" value="CCMCBIOGNSIS"/>
</dbReference>
<sequence length="736" mass="82901">MDLLYSMTKPESPRSELFHKGLILSDRAELSCRRSLFLSTPRWHLDFPRSSANRSISSFGRPGQPTYTELMPCPPNHERKHPIFQDFLHRALKSFLRRSRLTFSGNGMTRAKERDQGNNYAHQAFAPVSQKAKAYQFVEATSLGKESTGKSRAGVGRGSSFRGASLSYPLLVLFDSSALSRADFGYLWMDDLSRAISQFYPVVSGGLGGGNTPMPPTNPSEGGLLEGYYAHENEHSHNQQRGSPFWSKEYKESGSKRLFLNLEVEDQNTDTIGEQVKAESDKCEKIKAKIIAKTHELLVSEGYHIPDERDIERAINVVMTEHEMIDIDRRKKRFYYLYSRSRLLRYDLPGSSYRSYSRFIPFRCYDVPYSNSGDSRRSIALFTSEWDYWTDLLVTRSYAQILIGSWLFLTAMAIHLSLGVAPLDLQQGGNSRILYVHVPAARMSIIVYIATAINTFLFLLTKHPLYLRSSGTGIEMGAFFTLFTLVTGGFRGRPMWGTFWVWDARLTSVFISFLIYLGALRFQKLPVEPASISIRAGPIDIPIIKSSVNWWNTSHQPGSISRSSTSIHVPMPIPILSNFANFPFSTRILFVLETLQSQLTESKEIARPYSLWGISLAQHSFKTSTRSTGKKRSKGSTSQDGKKQESLESRNDLVKLGNEADRSQSKKGSPIGSGIAYLSFLLQYALGREKSAKAIEQSRSGLDADEGEGESFHLKTEYPCSHLLENPLRDSIVDNS</sequence>
<dbReference type="Araport" id="AT2G07681"/>
<evidence type="ECO:0000256" key="4">
    <source>
        <dbReference type="ARBA" id="ARBA00022748"/>
    </source>
</evidence>
<dbReference type="InParanoid" id="F4IMA2"/>
<dbReference type="PaxDb" id="3702-AT2G07681.1"/>
<dbReference type="RefSeq" id="NP_565344.2">
    <property type="nucleotide sequence ID" value="NM_126737.4"/>
</dbReference>
<feature type="transmembrane region" description="Helical" evidence="7">
    <location>
        <begin position="472"/>
        <end position="490"/>
    </location>
</feature>
<comment type="similarity">
    <text evidence="2 7">Belongs to the CcmC/CycZ/HelC family.</text>
</comment>
<dbReference type="GO" id="GO:0020037">
    <property type="term" value="F:heme binding"/>
    <property type="evidence" value="ECO:0007669"/>
    <property type="project" value="InterPro"/>
</dbReference>
<gene>
    <name evidence="11 13" type="primary">ABCI4</name>
    <name evidence="11" type="synonym">ATP-binding cassette I4</name>
    <name evidence="10 11" type="ordered locus">At2g07681</name>
</gene>
<comment type="caution">
    <text evidence="7">Lacks conserved residue(s) required for the propagation of feature annotation.</text>
</comment>
<reference evidence="12" key="2">
    <citation type="journal article" date="2017" name="Plant J.">
        <title>Araport11: a complete reannotation of the Arabidopsis thaliana reference genome.</title>
        <authorList>
            <person name="Cheng C.Y."/>
            <person name="Krishnakumar V."/>
            <person name="Chan A.P."/>
            <person name="Thibaud-Nissen F."/>
            <person name="Schobel S."/>
            <person name="Town C.D."/>
        </authorList>
    </citation>
    <scope>GENOME REANNOTATION</scope>
    <source>
        <strain evidence="12">cv. Columbia</strain>
    </source>
</reference>
<dbReference type="InterPro" id="IPR045062">
    <property type="entry name" value="Cyt_c_biogenesis_CcsA/CcmC"/>
</dbReference>
<dbReference type="EMBL" id="CP002685">
    <property type="protein sequence ID" value="AEC06075.1"/>
    <property type="molecule type" value="Genomic_DNA"/>
</dbReference>
<dbReference type="TAIR" id="AT2G07681">
    <property type="gene designation" value="ABCI4"/>
</dbReference>
<protein>
    <submittedName>
        <fullName evidence="11">Cytochrome C assembly protein</fullName>
    </submittedName>
</protein>
<evidence type="ECO:0000256" key="7">
    <source>
        <dbReference type="RuleBase" id="RU364092"/>
    </source>
</evidence>
<evidence type="ECO:0000313" key="10">
    <source>
        <dbReference type="Araport" id="AT2G07681"/>
    </source>
</evidence>
<proteinExistence type="inferred from homology"/>
<evidence type="ECO:0000313" key="11">
    <source>
        <dbReference type="EMBL" id="AEC06075.1"/>
    </source>
</evidence>
<feature type="transmembrane region" description="Helical" evidence="7">
    <location>
        <begin position="496"/>
        <end position="517"/>
    </location>
</feature>
<feature type="transmembrane region" description="Helical" evidence="7">
    <location>
        <begin position="401"/>
        <end position="420"/>
    </location>
</feature>
<keyword evidence="5 7" id="KW-1133">Transmembrane helix</keyword>
<dbReference type="ExpressionAtlas" id="F4IMA2">
    <property type="expression patterns" value="baseline and differential"/>
</dbReference>
<feature type="transmembrane region" description="Helical" evidence="7">
    <location>
        <begin position="440"/>
        <end position="460"/>
    </location>
</feature>
<evidence type="ECO:0000256" key="1">
    <source>
        <dbReference type="ARBA" id="ARBA00004141"/>
    </source>
</evidence>
<feature type="compositionally biased region" description="Basic and acidic residues" evidence="8">
    <location>
        <begin position="640"/>
        <end position="664"/>
    </location>
</feature>
<dbReference type="iPTMnet" id="F4IMA2"/>
<dbReference type="Proteomes" id="UP000006548">
    <property type="component" value="Chromosome 2"/>
</dbReference>
<dbReference type="KEGG" id="ath:AT2G07681"/>
<evidence type="ECO:0000313" key="12">
    <source>
        <dbReference type="Proteomes" id="UP000006548"/>
    </source>
</evidence>
<dbReference type="STRING" id="3702.F4IMA2"/>
<name>F4IMA2_ARATH</name>
<keyword evidence="12" id="KW-1185">Reference proteome</keyword>
<keyword evidence="4 7" id="KW-0201">Cytochrome c-type biogenesis</keyword>
<dbReference type="PANTHER" id="PTHR30071:SF1">
    <property type="entry name" value="CYTOCHROME B_B6 PROTEIN-RELATED"/>
    <property type="match status" value="1"/>
</dbReference>
<evidence type="ECO:0000256" key="6">
    <source>
        <dbReference type="ARBA" id="ARBA00023136"/>
    </source>
</evidence>
<keyword evidence="6 7" id="KW-0472">Membrane</keyword>
<evidence type="ECO:0000313" key="13">
    <source>
        <dbReference type="TAIR" id="AT2G07681"/>
    </source>
</evidence>
<dbReference type="NCBIfam" id="TIGR01191">
    <property type="entry name" value="ccmC"/>
    <property type="match status" value="1"/>
</dbReference>
<dbReference type="GO" id="GO:0015232">
    <property type="term" value="F:heme transmembrane transporter activity"/>
    <property type="evidence" value="ECO:0007669"/>
    <property type="project" value="InterPro"/>
</dbReference>
<dbReference type="eggNOG" id="ENOG502QTE6">
    <property type="taxonomic scope" value="Eukaryota"/>
</dbReference>
<organism evidence="11 12">
    <name type="scientific">Arabidopsis thaliana</name>
    <name type="common">Mouse-ear cress</name>
    <dbReference type="NCBI Taxonomy" id="3702"/>
    <lineage>
        <taxon>Eukaryota</taxon>
        <taxon>Viridiplantae</taxon>
        <taxon>Streptophyta</taxon>
        <taxon>Embryophyta</taxon>
        <taxon>Tracheophyta</taxon>
        <taxon>Spermatophyta</taxon>
        <taxon>Magnoliopsida</taxon>
        <taxon>eudicotyledons</taxon>
        <taxon>Gunneridae</taxon>
        <taxon>Pentapetalae</taxon>
        <taxon>rosids</taxon>
        <taxon>malvids</taxon>
        <taxon>Brassicales</taxon>
        <taxon>Brassicaceae</taxon>
        <taxon>Camelineae</taxon>
        <taxon>Arabidopsis</taxon>
    </lineage>
</organism>
<evidence type="ECO:0000256" key="8">
    <source>
        <dbReference type="SAM" id="MobiDB-lite"/>
    </source>
</evidence>
<dbReference type="AlphaFoldDB" id="F4IMA2"/>
<evidence type="ECO:0000259" key="9">
    <source>
        <dbReference type="Pfam" id="PF01578"/>
    </source>
</evidence>
<comment type="subcellular location">
    <subcellularLocation>
        <location evidence="1">Membrane</location>
        <topology evidence="1">Multi-pass membrane protein</topology>
    </subcellularLocation>
</comment>
<evidence type="ECO:0000256" key="2">
    <source>
        <dbReference type="ARBA" id="ARBA00005840"/>
    </source>
</evidence>
<dbReference type="GO" id="GO:0016020">
    <property type="term" value="C:membrane"/>
    <property type="evidence" value="ECO:0007669"/>
    <property type="project" value="UniProtKB-SubCell"/>
</dbReference>
<dbReference type="GO" id="GO:0017004">
    <property type="term" value="P:cytochrome complex assembly"/>
    <property type="evidence" value="ECO:0007669"/>
    <property type="project" value="UniProtKB-KW"/>
</dbReference>
<dbReference type="InterPro" id="IPR003557">
    <property type="entry name" value="Cyt_c_biogenesis_CcmC"/>
</dbReference>
<dbReference type="InterPro" id="IPR002541">
    <property type="entry name" value="Cyt_c_assembly"/>
</dbReference>
<dbReference type="HOGENOM" id="CLU_376996_0_0_1"/>
<keyword evidence="3 7" id="KW-0812">Transmembrane</keyword>